<dbReference type="OrthoDB" id="389609at2"/>
<keyword evidence="1" id="KW-0472">Membrane</keyword>
<keyword evidence="1" id="KW-0812">Transmembrane</keyword>
<feature type="transmembrane region" description="Helical" evidence="1">
    <location>
        <begin position="145"/>
        <end position="166"/>
    </location>
</feature>
<accession>A0A222EQ15</accession>
<name>A0A222EQ15_9MOLU</name>
<sequence length="291" mass="35101">MKKIDIDKINKNMSSLKKMFVIKRLSFYNFIANIVLFFLLIISVIVNETILKNIIMHYINLGFSGYLLLIFTFIGWFSTEYYYRDIKVIDIEWEKLHSIFKNKRIVELSSIKFIIVNIILSFVSVIIFIFEILASFKHNTMVSEIGIISIHLLIIPAFVRMFESIIESLQRFKKLLDHFLIKQFDTLENLFEHVKFEKNNTRLLFLDYNLESKHNIFLLTSDYLVSDQRTEIEKANELILNTYKELWKQYLSVFTIYLSDDIKKARKRFLHKVRRILIYYLVIWDDFFDFK</sequence>
<organism evidence="2 3">
    <name type="scientific">Spiroplasma corruscae</name>
    <dbReference type="NCBI Taxonomy" id="216934"/>
    <lineage>
        <taxon>Bacteria</taxon>
        <taxon>Bacillati</taxon>
        <taxon>Mycoplasmatota</taxon>
        <taxon>Mollicutes</taxon>
        <taxon>Entomoplasmatales</taxon>
        <taxon>Spiroplasmataceae</taxon>
        <taxon>Spiroplasma</taxon>
    </lineage>
</organism>
<feature type="transmembrane region" description="Helical" evidence="1">
    <location>
        <begin position="113"/>
        <end position="133"/>
    </location>
</feature>
<dbReference type="Proteomes" id="UP000203229">
    <property type="component" value="Chromosome"/>
</dbReference>
<feature type="transmembrane region" description="Helical" evidence="1">
    <location>
        <begin position="58"/>
        <end position="77"/>
    </location>
</feature>
<dbReference type="RefSeq" id="WP_094049545.1">
    <property type="nucleotide sequence ID" value="NZ_CP022535.1"/>
</dbReference>
<proteinExistence type="predicted"/>
<evidence type="ECO:0000313" key="2">
    <source>
        <dbReference type="EMBL" id="ASP28629.1"/>
    </source>
</evidence>
<evidence type="ECO:0000256" key="1">
    <source>
        <dbReference type="SAM" id="Phobius"/>
    </source>
</evidence>
<dbReference type="KEGG" id="scou:SCORR_v1c08570"/>
<evidence type="ECO:0000313" key="3">
    <source>
        <dbReference type="Proteomes" id="UP000203229"/>
    </source>
</evidence>
<protein>
    <submittedName>
        <fullName evidence="2">Uncharacterized protein</fullName>
    </submittedName>
</protein>
<reference evidence="2 3" key="1">
    <citation type="submission" date="2017-07" db="EMBL/GenBank/DDBJ databases">
        <title>Complete genome sequence of Spiroplasma corruscae EC-1 (DSM 19793).</title>
        <authorList>
            <person name="Tsai Y.-M."/>
            <person name="Lo W.-S."/>
            <person name="Kuo C.-H."/>
        </authorList>
    </citation>
    <scope>NUCLEOTIDE SEQUENCE [LARGE SCALE GENOMIC DNA]</scope>
    <source>
        <strain evidence="2 3">EC-1</strain>
    </source>
</reference>
<dbReference type="AlphaFoldDB" id="A0A222EQ15"/>
<keyword evidence="3" id="KW-1185">Reference proteome</keyword>
<keyword evidence="1" id="KW-1133">Transmembrane helix</keyword>
<gene>
    <name evidence="2" type="ORF">SCORR_v1c08570</name>
</gene>
<dbReference type="EMBL" id="CP022535">
    <property type="protein sequence ID" value="ASP28629.1"/>
    <property type="molecule type" value="Genomic_DNA"/>
</dbReference>
<feature type="transmembrane region" description="Helical" evidence="1">
    <location>
        <begin position="21"/>
        <end position="46"/>
    </location>
</feature>